<dbReference type="STRING" id="10195.A0A3M7PQM8"/>
<dbReference type="EMBL" id="REGN01009331">
    <property type="protein sequence ID" value="RNA01426.1"/>
    <property type="molecule type" value="Genomic_DNA"/>
</dbReference>
<comment type="similarity">
    <text evidence="1">Belongs to the selenium-binding protein family.</text>
</comment>
<name>A0A3M7PQM8_BRAPC</name>
<dbReference type="OrthoDB" id="10252446at2759"/>
<keyword evidence="4" id="KW-1185">Reference proteome</keyword>
<sequence>MSAGYKSPKTAMNGPKEKIMYTMLIYCGEDKNQQDRLATIDVDPSSPTYSQVIHTLKMKYPGDELHHSGWNACSSCSGSATRQYLILPGLMSSRIYIIDTINEKSPTIHKVIEPEEIKEKWNLSCPHTVHCLPDTNIMISFLGDKNGNPPGGFLVLNSNFDPMKKWGEGDVNDMGYNYDFWYQPHHNILVNSEWSGPNTFVQGFSPAHLLMGKYGQKIHFWDWKSEKLIKSFDLGKEGLMPYELRFLHNPLSSHGFVVCPLSSSIWHFWKSENDWNMEKVIQIEPIHSKACPSPIPSFTVDLLISMDDRFLYTSNWMHGEVHQYCINDPHNPVLTAKIRLGGIGQDVYLLNHKLAGGPQMLQLSLDGKRLYVTNSLFSSWDDQFYPELKKMGSYMIKIECDTEKGGMHLDENFHIDFGNIEKGPFRAHEMRYPGGDCTSDIWVS</sequence>
<reference evidence="3 4" key="1">
    <citation type="journal article" date="2018" name="Sci. Rep.">
        <title>Genomic signatures of local adaptation to the degree of environmental predictability in rotifers.</title>
        <authorList>
            <person name="Franch-Gras L."/>
            <person name="Hahn C."/>
            <person name="Garcia-Roger E.M."/>
            <person name="Carmona M.J."/>
            <person name="Serra M."/>
            <person name="Gomez A."/>
        </authorList>
    </citation>
    <scope>NUCLEOTIDE SEQUENCE [LARGE SCALE GENOMIC DNA]</scope>
    <source>
        <strain evidence="3">HYR1</strain>
    </source>
</reference>
<gene>
    <name evidence="3" type="ORF">BpHYR1_015439</name>
</gene>
<dbReference type="SUPFAM" id="SSF75011">
    <property type="entry name" value="3-carboxy-cis,cis-mucoante lactonizing enzyme"/>
    <property type="match status" value="1"/>
</dbReference>
<dbReference type="AlphaFoldDB" id="A0A3M7PQM8"/>
<proteinExistence type="inferred from homology"/>
<organism evidence="3 4">
    <name type="scientific">Brachionus plicatilis</name>
    <name type="common">Marine rotifer</name>
    <name type="synonym">Brachionus muelleri</name>
    <dbReference type="NCBI Taxonomy" id="10195"/>
    <lineage>
        <taxon>Eukaryota</taxon>
        <taxon>Metazoa</taxon>
        <taxon>Spiralia</taxon>
        <taxon>Gnathifera</taxon>
        <taxon>Rotifera</taxon>
        <taxon>Eurotatoria</taxon>
        <taxon>Monogononta</taxon>
        <taxon>Pseudotrocha</taxon>
        <taxon>Ploima</taxon>
        <taxon>Brachionidae</taxon>
        <taxon>Brachionus</taxon>
    </lineage>
</organism>
<dbReference type="PANTHER" id="PTHR23300">
    <property type="entry name" value="METHANETHIOL OXIDASE"/>
    <property type="match status" value="1"/>
</dbReference>
<evidence type="ECO:0000313" key="3">
    <source>
        <dbReference type="EMBL" id="RNA01426.1"/>
    </source>
</evidence>
<keyword evidence="2" id="KW-0711">Selenium</keyword>
<evidence type="ECO:0000256" key="2">
    <source>
        <dbReference type="ARBA" id="ARBA00023266"/>
    </source>
</evidence>
<dbReference type="Pfam" id="PF05694">
    <property type="entry name" value="SBP56"/>
    <property type="match status" value="1"/>
</dbReference>
<comment type="caution">
    <text evidence="3">The sequence shown here is derived from an EMBL/GenBank/DDBJ whole genome shotgun (WGS) entry which is preliminary data.</text>
</comment>
<dbReference type="GO" id="GO:0008430">
    <property type="term" value="F:selenium binding"/>
    <property type="evidence" value="ECO:0007669"/>
    <property type="project" value="InterPro"/>
</dbReference>
<dbReference type="Proteomes" id="UP000276133">
    <property type="component" value="Unassembled WGS sequence"/>
</dbReference>
<evidence type="ECO:0000313" key="4">
    <source>
        <dbReference type="Proteomes" id="UP000276133"/>
    </source>
</evidence>
<evidence type="ECO:0000256" key="1">
    <source>
        <dbReference type="ARBA" id="ARBA00005606"/>
    </source>
</evidence>
<dbReference type="InterPro" id="IPR008826">
    <property type="entry name" value="Se-bd"/>
</dbReference>
<accession>A0A3M7PQM8</accession>
<protein>
    <submittedName>
        <fullName evidence="3">Selenium-binding</fullName>
    </submittedName>
</protein>
<dbReference type="PANTHER" id="PTHR23300:SF0">
    <property type="entry name" value="METHANETHIOL OXIDASE"/>
    <property type="match status" value="1"/>
</dbReference>